<dbReference type="SUPFAM" id="SSF50475">
    <property type="entry name" value="FMN-binding split barrel"/>
    <property type="match status" value="1"/>
</dbReference>
<proteinExistence type="predicted"/>
<comment type="caution">
    <text evidence="1">The sequence shown here is derived from an EMBL/GenBank/DDBJ whole genome shotgun (WGS) entry which is preliminary data.</text>
</comment>
<protein>
    <submittedName>
        <fullName evidence="1">Pyridoxamine 5'-phosphate oxidase</fullName>
    </submittedName>
</protein>
<name>A0A3D5Q9U5_FLESI</name>
<evidence type="ECO:0000313" key="2">
    <source>
        <dbReference type="Proteomes" id="UP000262325"/>
    </source>
</evidence>
<evidence type="ECO:0000313" key="1">
    <source>
        <dbReference type="EMBL" id="HCW92597.1"/>
    </source>
</evidence>
<reference evidence="1 2" key="1">
    <citation type="journal article" date="2018" name="Nat. Biotechnol.">
        <title>A standardized bacterial taxonomy based on genome phylogeny substantially revises the tree of life.</title>
        <authorList>
            <person name="Parks D.H."/>
            <person name="Chuvochina M."/>
            <person name="Waite D.W."/>
            <person name="Rinke C."/>
            <person name="Skarshewski A."/>
            <person name="Chaumeil P.A."/>
            <person name="Hugenholtz P."/>
        </authorList>
    </citation>
    <scope>NUCLEOTIDE SEQUENCE [LARGE SCALE GENOMIC DNA]</scope>
    <source>
        <strain evidence="1">UBA8672</strain>
    </source>
</reference>
<dbReference type="AlphaFoldDB" id="A0A3D5Q9U5"/>
<gene>
    <name evidence="1" type="ORF">DHM44_02840</name>
</gene>
<accession>A0A3D5Q9U5</accession>
<organism evidence="1 2">
    <name type="scientific">Flexistipes sinusarabici</name>
    <dbReference type="NCBI Taxonomy" id="2352"/>
    <lineage>
        <taxon>Bacteria</taxon>
        <taxon>Pseudomonadati</taxon>
        <taxon>Deferribacterota</taxon>
        <taxon>Deferribacteres</taxon>
        <taxon>Deferribacterales</taxon>
        <taxon>Flexistipitaceae</taxon>
        <taxon>Flexistipes</taxon>
    </lineage>
</organism>
<dbReference type="Gene3D" id="2.30.110.10">
    <property type="entry name" value="Electron Transport, Fmn-binding Protein, Chain A"/>
    <property type="match status" value="1"/>
</dbReference>
<dbReference type="Proteomes" id="UP000262325">
    <property type="component" value="Unassembled WGS sequence"/>
</dbReference>
<sequence length="129" mass="14805">MKLEQYFENGKGIGVLATADRTGQVNTALYARPHIENGNAVFVMRERKTYANINENASANYLYVSDDDKFDGVRMYMTFLEDSADPADVDKYRRRNSPVEKTLNEERLHLVTFKIDKILSLIGDSEIEF</sequence>
<dbReference type="InterPro" id="IPR012349">
    <property type="entry name" value="Split_barrel_FMN-bd"/>
</dbReference>
<dbReference type="EMBL" id="DPPF01000062">
    <property type="protein sequence ID" value="HCW92597.1"/>
    <property type="molecule type" value="Genomic_DNA"/>
</dbReference>